<dbReference type="VEuPathDB" id="MicrosporidiaDB:NAPIS_ORF01251"/>
<dbReference type="GO" id="GO:0045047">
    <property type="term" value="P:protein targeting to ER"/>
    <property type="evidence" value="ECO:0007669"/>
    <property type="project" value="InterPro"/>
</dbReference>
<accession>T0L0S4</accession>
<dbReference type="PANTHER" id="PTHR28112">
    <property type="entry name" value="SRP-INDEPENDENT TARGETING PROTEIN 3"/>
    <property type="match status" value="1"/>
</dbReference>
<dbReference type="AlphaFoldDB" id="T0L0S4"/>
<feature type="transmembrane region" description="Helical" evidence="1">
    <location>
        <begin position="32"/>
        <end position="54"/>
    </location>
</feature>
<organism evidence="2 3">
    <name type="scientific">Vairimorpha apis BRL 01</name>
    <dbReference type="NCBI Taxonomy" id="1037528"/>
    <lineage>
        <taxon>Eukaryota</taxon>
        <taxon>Fungi</taxon>
        <taxon>Fungi incertae sedis</taxon>
        <taxon>Microsporidia</taxon>
        <taxon>Nosematidae</taxon>
        <taxon>Vairimorpha</taxon>
    </lineage>
</organism>
<dbReference type="PANTHER" id="PTHR28112:SF1">
    <property type="entry name" value="SRP-INDEPENDENT TARGETING PROTEIN 3"/>
    <property type="match status" value="1"/>
</dbReference>
<reference evidence="2 3" key="1">
    <citation type="journal article" date="2013" name="BMC Genomics">
        <title>Genome sequencing and comparative genomics of honey bee microsporidia, Nosema apis reveal novel insights into host-parasite interactions.</title>
        <authorList>
            <person name="Chen Yp."/>
            <person name="Pettis J.S."/>
            <person name="Zhao Y."/>
            <person name="Liu X."/>
            <person name="Tallon L.J."/>
            <person name="Sadzewicz L.D."/>
            <person name="Li R."/>
            <person name="Zheng H."/>
            <person name="Huang S."/>
            <person name="Zhang X."/>
            <person name="Hamilton M.C."/>
            <person name="Pernal S.F."/>
            <person name="Melathopoulos A.P."/>
            <person name="Yan X."/>
            <person name="Evans J.D."/>
        </authorList>
    </citation>
    <scope>NUCLEOTIDE SEQUENCE [LARGE SCALE GENOMIC DNA]</scope>
    <source>
        <strain evidence="2 3">BRL 01</strain>
    </source>
</reference>
<dbReference type="EMBL" id="KE647167">
    <property type="protein sequence ID" value="EQB61177.1"/>
    <property type="molecule type" value="Genomic_DNA"/>
</dbReference>
<evidence type="ECO:0000313" key="2">
    <source>
        <dbReference type="EMBL" id="EQB61177.1"/>
    </source>
</evidence>
<gene>
    <name evidence="2" type="ORF">NAPIS_ORF01251</name>
</gene>
<sequence>MKLSTIDQGLNFIMSIVTMQVSKMSFFQQPSVLWTLRYIYLASIIFQVIFYFIIRRRITNVNDQRKLKIKKENNLFDTNRDVEEEIEVTYSEYDLKELNKSMKSALLQSIIVTVLHIKWKILQPLIVAGTVPIRAFILNPLYLRYIFNRDVLRPFDLNTIFEKEEKSTEKRRKKED</sequence>
<evidence type="ECO:0000256" key="1">
    <source>
        <dbReference type="SAM" id="Phobius"/>
    </source>
</evidence>
<dbReference type="OrthoDB" id="2190094at2759"/>
<protein>
    <submittedName>
        <fullName evidence="2">Pho88p</fullName>
    </submittedName>
</protein>
<keyword evidence="3" id="KW-1185">Reference proteome</keyword>
<dbReference type="Proteomes" id="UP000053780">
    <property type="component" value="Unassembled WGS sequence"/>
</dbReference>
<dbReference type="GO" id="GO:0005783">
    <property type="term" value="C:endoplasmic reticulum"/>
    <property type="evidence" value="ECO:0007669"/>
    <property type="project" value="InterPro"/>
</dbReference>
<proteinExistence type="predicted"/>
<dbReference type="GO" id="GO:0005739">
    <property type="term" value="C:mitochondrion"/>
    <property type="evidence" value="ECO:0007669"/>
    <property type="project" value="TreeGrafter"/>
</dbReference>
<keyword evidence="1" id="KW-0472">Membrane</keyword>
<keyword evidence="1" id="KW-0812">Transmembrane</keyword>
<dbReference type="InterPro" id="IPR012098">
    <property type="entry name" value="SND3_fun"/>
</dbReference>
<keyword evidence="1" id="KW-1133">Transmembrane helix</keyword>
<dbReference type="Pfam" id="PF10032">
    <property type="entry name" value="Pho88"/>
    <property type="match status" value="1"/>
</dbReference>
<evidence type="ECO:0000313" key="3">
    <source>
        <dbReference type="Proteomes" id="UP000053780"/>
    </source>
</evidence>
<dbReference type="HOGENOM" id="CLU_105537_0_0_1"/>
<name>T0L0S4_9MICR</name>